<evidence type="ECO:0000256" key="6">
    <source>
        <dbReference type="SAM" id="SignalP"/>
    </source>
</evidence>
<dbReference type="InterPro" id="IPR038408">
    <property type="entry name" value="GNK2_sf"/>
</dbReference>
<evidence type="ECO:0000259" key="7">
    <source>
        <dbReference type="PROSITE" id="PS51473"/>
    </source>
</evidence>
<dbReference type="PANTHER" id="PTHR32411:SF43">
    <property type="entry name" value="CYSTEINE-RICH REPEAT SECRETORY PROTEIN 38"/>
    <property type="match status" value="1"/>
</dbReference>
<organism evidence="8 9">
    <name type="scientific">Malus domestica</name>
    <name type="common">Apple</name>
    <name type="synonym">Pyrus malus</name>
    <dbReference type="NCBI Taxonomy" id="3750"/>
    <lineage>
        <taxon>Eukaryota</taxon>
        <taxon>Viridiplantae</taxon>
        <taxon>Streptophyta</taxon>
        <taxon>Embryophyta</taxon>
        <taxon>Tracheophyta</taxon>
        <taxon>Spermatophyta</taxon>
        <taxon>Magnoliopsida</taxon>
        <taxon>eudicotyledons</taxon>
        <taxon>Gunneridae</taxon>
        <taxon>Pentapetalae</taxon>
        <taxon>rosids</taxon>
        <taxon>fabids</taxon>
        <taxon>Rosales</taxon>
        <taxon>Rosaceae</taxon>
        <taxon>Amygdaloideae</taxon>
        <taxon>Maleae</taxon>
        <taxon>Malus</taxon>
    </lineage>
</organism>
<evidence type="ECO:0000256" key="5">
    <source>
        <dbReference type="ARBA" id="ARBA00038515"/>
    </source>
</evidence>
<dbReference type="FunFam" id="3.30.430.20:FF:000012">
    <property type="entry name" value="Cysteine-rich receptor-like protein kinase 25"/>
    <property type="match status" value="1"/>
</dbReference>
<dbReference type="AlphaFoldDB" id="A0A498JXB0"/>
<accession>A0A498JXB0</accession>
<feature type="domain" description="Gnk2-homologous" evidence="7">
    <location>
        <begin position="133"/>
        <end position="240"/>
    </location>
</feature>
<dbReference type="Proteomes" id="UP000290289">
    <property type="component" value="Chromosome 5"/>
</dbReference>
<dbReference type="OrthoDB" id="696781at2759"/>
<protein>
    <recommendedName>
        <fullName evidence="7">Gnk2-homologous domain-containing protein</fullName>
    </recommendedName>
</protein>
<keyword evidence="3 6" id="KW-0732">Signal</keyword>
<keyword evidence="9" id="KW-1185">Reference proteome</keyword>
<dbReference type="PANTHER" id="PTHR32411">
    <property type="entry name" value="CYSTEINE-RICH REPEAT SECRETORY PROTEIN 38-RELATED"/>
    <property type="match status" value="1"/>
</dbReference>
<dbReference type="SMR" id="A0A498JXB0"/>
<evidence type="ECO:0000313" key="8">
    <source>
        <dbReference type="EMBL" id="RXH99577.1"/>
    </source>
</evidence>
<feature type="signal peptide" evidence="6">
    <location>
        <begin position="1"/>
        <end position="23"/>
    </location>
</feature>
<dbReference type="PROSITE" id="PS51473">
    <property type="entry name" value="GNK2"/>
    <property type="match status" value="2"/>
</dbReference>
<evidence type="ECO:0000256" key="4">
    <source>
        <dbReference type="ARBA" id="ARBA00022737"/>
    </source>
</evidence>
<reference evidence="8 9" key="1">
    <citation type="submission" date="2018-10" db="EMBL/GenBank/DDBJ databases">
        <title>A high-quality apple genome assembly.</title>
        <authorList>
            <person name="Hu J."/>
        </authorList>
    </citation>
    <scope>NUCLEOTIDE SEQUENCE [LARGE SCALE GENOMIC DNA]</scope>
    <source>
        <strain evidence="9">cv. HFTH1</strain>
        <tissue evidence="8">Young leaf</tissue>
    </source>
</reference>
<dbReference type="GO" id="GO:0005576">
    <property type="term" value="C:extracellular region"/>
    <property type="evidence" value="ECO:0007669"/>
    <property type="project" value="UniProtKB-SubCell"/>
</dbReference>
<evidence type="ECO:0000256" key="3">
    <source>
        <dbReference type="ARBA" id="ARBA00022729"/>
    </source>
</evidence>
<proteinExistence type="inferred from homology"/>
<dbReference type="Gramene" id="mRNA:MD05G0047300">
    <property type="protein sequence ID" value="CDS:MD05G0047300.1"/>
    <property type="gene ID" value="MD05G0047300"/>
</dbReference>
<feature type="domain" description="Gnk2-homologous" evidence="7">
    <location>
        <begin position="25"/>
        <end position="127"/>
    </location>
</feature>
<dbReference type="InterPro" id="IPR002902">
    <property type="entry name" value="GNK2"/>
</dbReference>
<evidence type="ECO:0000256" key="2">
    <source>
        <dbReference type="ARBA" id="ARBA00022525"/>
    </source>
</evidence>
<dbReference type="InterPro" id="IPR050581">
    <property type="entry name" value="CRR_secretory_protein"/>
</dbReference>
<comment type="similarity">
    <text evidence="5">Belongs to the cysteine-rich repeat secretory protein family.</text>
</comment>
<dbReference type="CDD" id="cd23509">
    <property type="entry name" value="Gnk2-like"/>
    <property type="match status" value="2"/>
</dbReference>
<evidence type="ECO:0000313" key="9">
    <source>
        <dbReference type="Proteomes" id="UP000290289"/>
    </source>
</evidence>
<feature type="chain" id="PRO_5019792756" description="Gnk2-homologous domain-containing protein" evidence="6">
    <location>
        <begin position="24"/>
        <end position="243"/>
    </location>
</feature>
<name>A0A498JXB0_MALDO</name>
<dbReference type="Pfam" id="PF01657">
    <property type="entry name" value="Stress-antifung"/>
    <property type="match status" value="2"/>
</dbReference>
<keyword evidence="4" id="KW-0677">Repeat</keyword>
<comment type="caution">
    <text evidence="8">The sequence shown here is derived from an EMBL/GenBank/DDBJ whole genome shotgun (WGS) entry which is preliminary data.</text>
</comment>
<sequence>MFISKSIPLCLLVLCLYHHSAIGASPLSHSCFSPENYTANSPYGANLNLLFNLLYTKVPPTGFALDSTGHGQNLVHGMALCRGDVSEKNCNTCVADAGKELRQRCAYSKGAVIWYDHCLLKYSDVSFFGQIDYATRFSMSNVREVDQNGTLFNEKVKELLSELSNEASDANPKLYATGELQLDTVTTLYGIAQCTRDLSGVNCKKCLDGAISELPNCCGAKLGGRVVGGSCNVGFELYPIVGT</sequence>
<dbReference type="Gene3D" id="3.30.430.20">
    <property type="entry name" value="Gnk2 domain, C-X8-C-X2-C motif"/>
    <property type="match status" value="2"/>
</dbReference>
<gene>
    <name evidence="8" type="ORF">DVH24_021379</name>
</gene>
<evidence type="ECO:0000256" key="1">
    <source>
        <dbReference type="ARBA" id="ARBA00004613"/>
    </source>
</evidence>
<keyword evidence="2" id="KW-0964">Secreted</keyword>
<comment type="subcellular location">
    <subcellularLocation>
        <location evidence="1">Secreted</location>
    </subcellularLocation>
</comment>
<dbReference type="EMBL" id="RDQH01000331">
    <property type="protein sequence ID" value="RXH99577.1"/>
    <property type="molecule type" value="Genomic_DNA"/>
</dbReference>